<organism evidence="2 3">
    <name type="scientific">Dermatophagoides farinae</name>
    <name type="common">American house dust mite</name>
    <dbReference type="NCBI Taxonomy" id="6954"/>
    <lineage>
        <taxon>Eukaryota</taxon>
        <taxon>Metazoa</taxon>
        <taxon>Ecdysozoa</taxon>
        <taxon>Arthropoda</taxon>
        <taxon>Chelicerata</taxon>
        <taxon>Arachnida</taxon>
        <taxon>Acari</taxon>
        <taxon>Acariformes</taxon>
        <taxon>Sarcoptiformes</taxon>
        <taxon>Astigmata</taxon>
        <taxon>Psoroptidia</taxon>
        <taxon>Analgoidea</taxon>
        <taxon>Pyroglyphidae</taxon>
        <taxon>Dermatophagoidinae</taxon>
        <taxon>Dermatophagoides</taxon>
    </lineage>
</organism>
<evidence type="ECO:0000256" key="1">
    <source>
        <dbReference type="SAM" id="Phobius"/>
    </source>
</evidence>
<comment type="caution">
    <text evidence="2">The sequence shown here is derived from an EMBL/GenBank/DDBJ whole genome shotgun (WGS) entry which is preliminary data.</text>
</comment>
<evidence type="ECO:0000313" key="2">
    <source>
        <dbReference type="EMBL" id="KAH9511836.1"/>
    </source>
</evidence>
<accession>A0A922L3C9</accession>
<sequence length="132" mass="14865">MAKSFSSTSIMFITMVTIITMFVGWSLAIGRNPTPVEHNACRVKWSEHVNEVKRTYKDDRARVVAINRGLDGAPCMTSCRIIFRGNQKDMEDIYTPDDVQCASGANPRFCQKGRCVLPAKYRNGQNDESIEV</sequence>
<proteinExistence type="predicted"/>
<keyword evidence="3" id="KW-1185">Reference proteome</keyword>
<dbReference type="EMBL" id="ASGP02000004">
    <property type="protein sequence ID" value="KAH9511836.1"/>
    <property type="molecule type" value="Genomic_DNA"/>
</dbReference>
<name>A0A922L3C9_DERFA</name>
<dbReference type="OrthoDB" id="6483290at2759"/>
<evidence type="ECO:0000313" key="3">
    <source>
        <dbReference type="Proteomes" id="UP000790347"/>
    </source>
</evidence>
<dbReference type="AlphaFoldDB" id="A0A922L3C9"/>
<keyword evidence="1" id="KW-0812">Transmembrane</keyword>
<dbReference type="Proteomes" id="UP000790347">
    <property type="component" value="Unassembled WGS sequence"/>
</dbReference>
<reference evidence="2" key="2">
    <citation type="journal article" date="2022" name="Res Sq">
        <title>Comparative Genomics Reveals Insights into the Divergent Evolution of Astigmatic Mites and Household Pest Adaptations.</title>
        <authorList>
            <person name="Xiong Q."/>
            <person name="Wan A.T.-Y."/>
            <person name="Liu X.-Y."/>
            <person name="Fung C.S.-H."/>
            <person name="Xiao X."/>
            <person name="Malainual N."/>
            <person name="Hou J."/>
            <person name="Wang L."/>
            <person name="Wang M."/>
            <person name="Yang K."/>
            <person name="Cui Y."/>
            <person name="Leung E."/>
            <person name="Nong W."/>
            <person name="Shin S.-K."/>
            <person name="Au S."/>
            <person name="Jeong K.Y."/>
            <person name="Chew F.T."/>
            <person name="Hui J."/>
            <person name="Leung T.F."/>
            <person name="Tungtrongchitr A."/>
            <person name="Zhong N."/>
            <person name="Liu Z."/>
            <person name="Tsui S."/>
        </authorList>
    </citation>
    <scope>NUCLEOTIDE SEQUENCE</scope>
    <source>
        <strain evidence="2">Derf</strain>
        <tissue evidence="2">Whole organism</tissue>
    </source>
</reference>
<protein>
    <submittedName>
        <fullName evidence="2">Uncharacterized protein</fullName>
    </submittedName>
</protein>
<feature type="transmembrane region" description="Helical" evidence="1">
    <location>
        <begin position="12"/>
        <end position="30"/>
    </location>
</feature>
<gene>
    <name evidence="2" type="ORF">DERF_010262</name>
</gene>
<keyword evidence="1" id="KW-1133">Transmembrane helix</keyword>
<reference evidence="2" key="1">
    <citation type="submission" date="2013-05" db="EMBL/GenBank/DDBJ databases">
        <authorList>
            <person name="Yim A.K.Y."/>
            <person name="Chan T.F."/>
            <person name="Ji K.M."/>
            <person name="Liu X.Y."/>
            <person name="Zhou J.W."/>
            <person name="Li R.Q."/>
            <person name="Yang K.Y."/>
            <person name="Li J."/>
            <person name="Li M."/>
            <person name="Law P.T.W."/>
            <person name="Wu Y.L."/>
            <person name="Cai Z.L."/>
            <person name="Qin H."/>
            <person name="Bao Y."/>
            <person name="Leung R.K.K."/>
            <person name="Ng P.K.S."/>
            <person name="Zou J."/>
            <person name="Zhong X.J."/>
            <person name="Ran P.X."/>
            <person name="Zhong N.S."/>
            <person name="Liu Z.G."/>
            <person name="Tsui S.K.W."/>
        </authorList>
    </citation>
    <scope>NUCLEOTIDE SEQUENCE</scope>
    <source>
        <strain evidence="2">Derf</strain>
        <tissue evidence="2">Whole organism</tissue>
    </source>
</reference>
<keyword evidence="1" id="KW-0472">Membrane</keyword>